<dbReference type="SUPFAM" id="SSF52540">
    <property type="entry name" value="P-loop containing nucleoside triphosphate hydrolases"/>
    <property type="match status" value="1"/>
</dbReference>
<dbReference type="KEGG" id="nth:Nther_2084"/>
<evidence type="ECO:0000256" key="2">
    <source>
        <dbReference type="ARBA" id="ARBA00022448"/>
    </source>
</evidence>
<dbReference type="GO" id="GO:0022857">
    <property type="term" value="F:transmembrane transporter activity"/>
    <property type="evidence" value="ECO:0007669"/>
    <property type="project" value="UniProtKB-ARBA"/>
</dbReference>
<organism evidence="6 7">
    <name type="scientific">Natranaerobius thermophilus (strain ATCC BAA-1301 / DSM 18059 / JW/NM-WN-LF)</name>
    <dbReference type="NCBI Taxonomy" id="457570"/>
    <lineage>
        <taxon>Bacteria</taxon>
        <taxon>Bacillati</taxon>
        <taxon>Bacillota</taxon>
        <taxon>Clostridia</taxon>
        <taxon>Natranaerobiales</taxon>
        <taxon>Natranaerobiaceae</taxon>
        <taxon>Natranaerobius</taxon>
    </lineage>
</organism>
<dbReference type="InterPro" id="IPR017911">
    <property type="entry name" value="MacB-like_ATP-bd"/>
</dbReference>
<dbReference type="GO" id="GO:0098796">
    <property type="term" value="C:membrane protein complex"/>
    <property type="evidence" value="ECO:0007669"/>
    <property type="project" value="UniProtKB-ARBA"/>
</dbReference>
<evidence type="ECO:0000256" key="1">
    <source>
        <dbReference type="ARBA" id="ARBA00005417"/>
    </source>
</evidence>
<dbReference type="PROSITE" id="PS00211">
    <property type="entry name" value="ABC_TRANSPORTER_1"/>
    <property type="match status" value="1"/>
</dbReference>
<feature type="domain" description="ABC transporter" evidence="5">
    <location>
        <begin position="10"/>
        <end position="237"/>
    </location>
</feature>
<dbReference type="Proteomes" id="UP000001683">
    <property type="component" value="Chromosome"/>
</dbReference>
<dbReference type="STRING" id="457570.Nther_2084"/>
<dbReference type="PROSITE" id="PS50893">
    <property type="entry name" value="ABC_TRANSPORTER_2"/>
    <property type="match status" value="1"/>
</dbReference>
<dbReference type="FunFam" id="3.40.50.300:FF:000032">
    <property type="entry name" value="Export ABC transporter ATP-binding protein"/>
    <property type="match status" value="1"/>
</dbReference>
<dbReference type="AlphaFoldDB" id="B2A6X6"/>
<dbReference type="InterPro" id="IPR003593">
    <property type="entry name" value="AAA+_ATPase"/>
</dbReference>
<dbReference type="Pfam" id="PF00005">
    <property type="entry name" value="ABC_tran"/>
    <property type="match status" value="1"/>
</dbReference>
<protein>
    <submittedName>
        <fullName evidence="6">ABC transporter related</fullName>
    </submittedName>
</protein>
<evidence type="ECO:0000259" key="5">
    <source>
        <dbReference type="PROSITE" id="PS50893"/>
    </source>
</evidence>
<dbReference type="InterPro" id="IPR027417">
    <property type="entry name" value="P-loop_NTPase"/>
</dbReference>
<keyword evidence="2" id="KW-0813">Transport</keyword>
<dbReference type="PANTHER" id="PTHR42798:SF2">
    <property type="entry name" value="ABC TRANSPORTER ATP-BINDING PROTEIN MG467-RELATED"/>
    <property type="match status" value="1"/>
</dbReference>
<sequence length="239" mass="26907">MTKHMNKPLIVGTNLEMKYLMGEVEVYALKGVNVNLYDSELVVVLGPSGSGKSTLLNIIGGMDRPTRGELYYQSQALHEADSKELTYYRRSEVGFIFQFYNLMPNLTAYENINLSVQIARNPFNIDNLLNQVGLSDRKDHFPSQLSGGEQQRVAIARAIAKNPRMLLCDEPTGALDLPTGRQILKLLRDFCQEYQKSVVIITHNTAISEMADRVIHLKDGNVDYVEENQNPVAAEQVSW</sequence>
<dbReference type="HOGENOM" id="CLU_000604_1_22_9"/>
<keyword evidence="3" id="KW-0547">Nucleotide-binding</keyword>
<accession>B2A6X6</accession>
<dbReference type="InParanoid" id="B2A6X6"/>
<dbReference type="RefSeq" id="WP_012448507.1">
    <property type="nucleotide sequence ID" value="NC_010718.1"/>
</dbReference>
<dbReference type="CDD" id="cd03255">
    <property type="entry name" value="ABC_MJ0796_LolCDE_FtsE"/>
    <property type="match status" value="1"/>
</dbReference>
<dbReference type="GO" id="GO:0005524">
    <property type="term" value="F:ATP binding"/>
    <property type="evidence" value="ECO:0007669"/>
    <property type="project" value="UniProtKB-KW"/>
</dbReference>
<dbReference type="eggNOG" id="COG1136">
    <property type="taxonomic scope" value="Bacteria"/>
</dbReference>
<keyword evidence="7" id="KW-1185">Reference proteome</keyword>
<reference evidence="6 7" key="1">
    <citation type="submission" date="2008-04" db="EMBL/GenBank/DDBJ databases">
        <title>Complete sequence of chromosome of Natranaerobius thermophilus JW/NM-WN-LF.</title>
        <authorList>
            <consortium name="US DOE Joint Genome Institute"/>
            <person name="Copeland A."/>
            <person name="Lucas S."/>
            <person name="Lapidus A."/>
            <person name="Glavina del Rio T."/>
            <person name="Dalin E."/>
            <person name="Tice H."/>
            <person name="Bruce D."/>
            <person name="Goodwin L."/>
            <person name="Pitluck S."/>
            <person name="Chertkov O."/>
            <person name="Brettin T."/>
            <person name="Detter J.C."/>
            <person name="Han C."/>
            <person name="Kuske C.R."/>
            <person name="Schmutz J."/>
            <person name="Larimer F."/>
            <person name="Land M."/>
            <person name="Hauser L."/>
            <person name="Kyrpides N."/>
            <person name="Lykidis A."/>
            <person name="Mesbah N.M."/>
            <person name="Wiegel J."/>
        </authorList>
    </citation>
    <scope>NUCLEOTIDE SEQUENCE [LARGE SCALE GENOMIC DNA]</scope>
    <source>
        <strain evidence="7">ATCC BAA-1301 / DSM 18059 / JW/NM-WN-LF</strain>
    </source>
</reference>
<dbReference type="GO" id="GO:0016887">
    <property type="term" value="F:ATP hydrolysis activity"/>
    <property type="evidence" value="ECO:0007669"/>
    <property type="project" value="InterPro"/>
</dbReference>
<keyword evidence="4" id="KW-0067">ATP-binding</keyword>
<dbReference type="InterPro" id="IPR003439">
    <property type="entry name" value="ABC_transporter-like_ATP-bd"/>
</dbReference>
<evidence type="ECO:0000313" key="7">
    <source>
        <dbReference type="Proteomes" id="UP000001683"/>
    </source>
</evidence>
<comment type="similarity">
    <text evidence="1">Belongs to the ABC transporter superfamily.</text>
</comment>
<dbReference type="InterPro" id="IPR017871">
    <property type="entry name" value="ABC_transporter-like_CS"/>
</dbReference>
<proteinExistence type="inferred from homology"/>
<reference evidence="6 7" key="2">
    <citation type="journal article" date="2011" name="J. Bacteriol.">
        <title>Complete genome sequence of the anaerobic, halophilic alkalithermophile Natranaerobius thermophilus JW/NM-WN-LF.</title>
        <authorList>
            <person name="Zhao B."/>
            <person name="Mesbah N.M."/>
            <person name="Dalin E."/>
            <person name="Goodwin L."/>
            <person name="Nolan M."/>
            <person name="Pitluck S."/>
            <person name="Chertkov O."/>
            <person name="Brettin T.S."/>
            <person name="Han J."/>
            <person name="Larimer F.W."/>
            <person name="Land M.L."/>
            <person name="Hauser L."/>
            <person name="Kyrpides N."/>
            <person name="Wiegel J."/>
        </authorList>
    </citation>
    <scope>NUCLEOTIDE SEQUENCE [LARGE SCALE GENOMIC DNA]</scope>
    <source>
        <strain evidence="7">ATCC BAA-1301 / DSM 18059 / JW/NM-WN-LF</strain>
    </source>
</reference>
<dbReference type="EMBL" id="CP001034">
    <property type="protein sequence ID" value="ACB85651.1"/>
    <property type="molecule type" value="Genomic_DNA"/>
</dbReference>
<dbReference type="PANTHER" id="PTHR42798">
    <property type="entry name" value="LIPOPROTEIN-RELEASING SYSTEM ATP-BINDING PROTEIN LOLD"/>
    <property type="match status" value="1"/>
</dbReference>
<dbReference type="Gene3D" id="3.40.50.300">
    <property type="entry name" value="P-loop containing nucleotide triphosphate hydrolases"/>
    <property type="match status" value="1"/>
</dbReference>
<name>B2A6X6_NATTJ</name>
<evidence type="ECO:0000313" key="6">
    <source>
        <dbReference type="EMBL" id="ACB85651.1"/>
    </source>
</evidence>
<evidence type="ECO:0000256" key="3">
    <source>
        <dbReference type="ARBA" id="ARBA00022741"/>
    </source>
</evidence>
<evidence type="ECO:0000256" key="4">
    <source>
        <dbReference type="ARBA" id="ARBA00022840"/>
    </source>
</evidence>
<gene>
    <name evidence="6" type="ordered locus">Nther_2084</name>
</gene>
<dbReference type="SMART" id="SM00382">
    <property type="entry name" value="AAA"/>
    <property type="match status" value="1"/>
</dbReference>